<dbReference type="SUPFAM" id="SSF56672">
    <property type="entry name" value="DNA/RNA polymerases"/>
    <property type="match status" value="1"/>
</dbReference>
<dbReference type="PROSITE" id="PS50878">
    <property type="entry name" value="RT_POL"/>
    <property type="match status" value="1"/>
</dbReference>
<reference evidence="3 4" key="2">
    <citation type="journal article" date="2010" name="Nucleic Acids Res.">
        <title>BeetleBase in 2010: revisions to provide comprehensive genomic information for Tribolium castaneum.</title>
        <authorList>
            <person name="Kim H.S."/>
            <person name="Murphy T."/>
            <person name="Xia J."/>
            <person name="Caragea D."/>
            <person name="Park Y."/>
            <person name="Beeman R.W."/>
            <person name="Lorenzen M.D."/>
            <person name="Butcher S."/>
            <person name="Manak J.R."/>
            <person name="Brown S.J."/>
        </authorList>
    </citation>
    <scope>NUCLEOTIDE SEQUENCE [LARGE SCALE GENOMIC DNA]</scope>
    <source>
        <strain evidence="3 4">Georgia GA2</strain>
    </source>
</reference>
<dbReference type="OMA" id="KKETHRI"/>
<dbReference type="CDD" id="cd01650">
    <property type="entry name" value="RT_nLTR_like"/>
    <property type="match status" value="1"/>
</dbReference>
<dbReference type="GO" id="GO:0071897">
    <property type="term" value="P:DNA biosynthetic process"/>
    <property type="evidence" value="ECO:0007669"/>
    <property type="project" value="UniProtKB-ARBA"/>
</dbReference>
<evidence type="ECO:0000259" key="2">
    <source>
        <dbReference type="PROSITE" id="PS50878"/>
    </source>
</evidence>
<accession>A0A139W907</accession>
<evidence type="ECO:0000313" key="3">
    <source>
        <dbReference type="EMBL" id="KXZ75780.1"/>
    </source>
</evidence>
<feature type="non-terminal residue" evidence="3">
    <location>
        <position position="1"/>
    </location>
</feature>
<dbReference type="EMBL" id="KQ972774">
    <property type="protein sequence ID" value="KXZ75780.1"/>
    <property type="molecule type" value="Genomic_DNA"/>
</dbReference>
<name>A0A139W907_TRICA</name>
<evidence type="ECO:0000256" key="1">
    <source>
        <dbReference type="SAM" id="Coils"/>
    </source>
</evidence>
<dbReference type="Pfam" id="PF00078">
    <property type="entry name" value="RVT_1"/>
    <property type="match status" value="1"/>
</dbReference>
<dbReference type="InterPro" id="IPR043502">
    <property type="entry name" value="DNA/RNA_pol_sf"/>
</dbReference>
<keyword evidence="1" id="KW-0175">Coiled coil</keyword>
<dbReference type="PANTHER" id="PTHR19446">
    <property type="entry name" value="REVERSE TRANSCRIPTASES"/>
    <property type="match status" value="1"/>
</dbReference>
<dbReference type="AlphaFoldDB" id="A0A139W907"/>
<feature type="coiled-coil region" evidence="1">
    <location>
        <begin position="211"/>
        <end position="260"/>
    </location>
</feature>
<protein>
    <submittedName>
        <fullName evidence="3">115 kDa protein in type-1 retrotransposable element R1DM-like protein</fullName>
    </submittedName>
</protein>
<feature type="non-terminal residue" evidence="3">
    <location>
        <position position="644"/>
    </location>
</feature>
<reference evidence="3 4" key="1">
    <citation type="journal article" date="2008" name="Nature">
        <title>The genome of the model beetle and pest Tribolium castaneum.</title>
        <authorList>
            <consortium name="Tribolium Genome Sequencing Consortium"/>
            <person name="Richards S."/>
            <person name="Gibbs R.A."/>
            <person name="Weinstock G.M."/>
            <person name="Brown S.J."/>
            <person name="Denell R."/>
            <person name="Beeman R.W."/>
            <person name="Gibbs R."/>
            <person name="Beeman R.W."/>
            <person name="Brown S.J."/>
            <person name="Bucher G."/>
            <person name="Friedrich M."/>
            <person name="Grimmelikhuijzen C.J."/>
            <person name="Klingler M."/>
            <person name="Lorenzen M."/>
            <person name="Richards S."/>
            <person name="Roth S."/>
            <person name="Schroder R."/>
            <person name="Tautz D."/>
            <person name="Zdobnov E.M."/>
            <person name="Muzny D."/>
            <person name="Gibbs R.A."/>
            <person name="Weinstock G.M."/>
            <person name="Attaway T."/>
            <person name="Bell S."/>
            <person name="Buhay C.J."/>
            <person name="Chandrabose M.N."/>
            <person name="Chavez D."/>
            <person name="Clerk-Blankenburg K.P."/>
            <person name="Cree A."/>
            <person name="Dao M."/>
            <person name="Davis C."/>
            <person name="Chacko J."/>
            <person name="Dinh H."/>
            <person name="Dugan-Rocha S."/>
            <person name="Fowler G."/>
            <person name="Garner T.T."/>
            <person name="Garnes J."/>
            <person name="Gnirke A."/>
            <person name="Hawes A."/>
            <person name="Hernandez J."/>
            <person name="Hines S."/>
            <person name="Holder M."/>
            <person name="Hume J."/>
            <person name="Jhangiani S.N."/>
            <person name="Joshi V."/>
            <person name="Khan Z.M."/>
            <person name="Jackson L."/>
            <person name="Kovar C."/>
            <person name="Kowis A."/>
            <person name="Lee S."/>
            <person name="Lewis L.R."/>
            <person name="Margolis J."/>
            <person name="Morgan M."/>
            <person name="Nazareth L.V."/>
            <person name="Nguyen N."/>
            <person name="Okwuonu G."/>
            <person name="Parker D."/>
            <person name="Richards S."/>
            <person name="Ruiz S.J."/>
            <person name="Santibanez J."/>
            <person name="Savard J."/>
            <person name="Scherer S.E."/>
            <person name="Schneider B."/>
            <person name="Sodergren E."/>
            <person name="Tautz D."/>
            <person name="Vattahil S."/>
            <person name="Villasana D."/>
            <person name="White C.S."/>
            <person name="Wright R."/>
            <person name="Park Y."/>
            <person name="Beeman R.W."/>
            <person name="Lord J."/>
            <person name="Oppert B."/>
            <person name="Lorenzen M."/>
            <person name="Brown S."/>
            <person name="Wang L."/>
            <person name="Savard J."/>
            <person name="Tautz D."/>
            <person name="Richards S."/>
            <person name="Weinstock G."/>
            <person name="Gibbs R.A."/>
            <person name="Liu Y."/>
            <person name="Worley K."/>
            <person name="Weinstock G."/>
            <person name="Elsik C.G."/>
            <person name="Reese J.T."/>
            <person name="Elhaik E."/>
            <person name="Landan G."/>
            <person name="Graur D."/>
            <person name="Arensburger P."/>
            <person name="Atkinson P."/>
            <person name="Beeman R.W."/>
            <person name="Beidler J."/>
            <person name="Brown S.J."/>
            <person name="Demuth J.P."/>
            <person name="Drury D.W."/>
            <person name="Du Y.Z."/>
            <person name="Fujiwara H."/>
            <person name="Lorenzen M."/>
            <person name="Maselli V."/>
            <person name="Osanai M."/>
            <person name="Park Y."/>
            <person name="Robertson H.M."/>
            <person name="Tu Z."/>
            <person name="Wang J.J."/>
            <person name="Wang S."/>
            <person name="Richards S."/>
            <person name="Song H."/>
            <person name="Zhang L."/>
            <person name="Sodergren E."/>
            <person name="Werner D."/>
            <person name="Stanke M."/>
            <person name="Morgenstern B."/>
            <person name="Solovyev V."/>
            <person name="Kosarev P."/>
            <person name="Brown G."/>
            <person name="Chen H.C."/>
            <person name="Ermolaeva O."/>
            <person name="Hlavina W."/>
            <person name="Kapustin Y."/>
            <person name="Kiryutin B."/>
            <person name="Kitts P."/>
            <person name="Maglott D."/>
            <person name="Pruitt K."/>
            <person name="Sapojnikov V."/>
            <person name="Souvorov A."/>
            <person name="Mackey A.J."/>
            <person name="Waterhouse R.M."/>
            <person name="Wyder S."/>
            <person name="Zdobnov E.M."/>
            <person name="Zdobnov E.M."/>
            <person name="Wyder S."/>
            <person name="Kriventseva E.V."/>
            <person name="Kadowaki T."/>
            <person name="Bork P."/>
            <person name="Aranda M."/>
            <person name="Bao R."/>
            <person name="Beermann A."/>
            <person name="Berns N."/>
            <person name="Bolognesi R."/>
            <person name="Bonneton F."/>
            <person name="Bopp D."/>
            <person name="Brown S.J."/>
            <person name="Bucher G."/>
            <person name="Butts T."/>
            <person name="Chaumot A."/>
            <person name="Denell R.E."/>
            <person name="Ferrier D.E."/>
            <person name="Friedrich M."/>
            <person name="Gordon C.M."/>
            <person name="Jindra M."/>
            <person name="Klingler M."/>
            <person name="Lan Q."/>
            <person name="Lattorff H.M."/>
            <person name="Laudet V."/>
            <person name="von Levetsow C."/>
            <person name="Liu Z."/>
            <person name="Lutz R."/>
            <person name="Lynch J.A."/>
            <person name="da Fonseca R.N."/>
            <person name="Posnien N."/>
            <person name="Reuter R."/>
            <person name="Roth S."/>
            <person name="Savard J."/>
            <person name="Schinko J.B."/>
            <person name="Schmitt C."/>
            <person name="Schoppmeier M."/>
            <person name="Schroder R."/>
            <person name="Shippy T.D."/>
            <person name="Simonnet F."/>
            <person name="Marques-Souza H."/>
            <person name="Tautz D."/>
            <person name="Tomoyasu Y."/>
            <person name="Trauner J."/>
            <person name="Van der Zee M."/>
            <person name="Vervoort M."/>
            <person name="Wittkopp N."/>
            <person name="Wimmer E.A."/>
            <person name="Yang X."/>
            <person name="Jones A.K."/>
            <person name="Sattelle D.B."/>
            <person name="Ebert P.R."/>
            <person name="Nelson D."/>
            <person name="Scott J.G."/>
            <person name="Beeman R.W."/>
            <person name="Muthukrishnan S."/>
            <person name="Kramer K.J."/>
            <person name="Arakane Y."/>
            <person name="Beeman R.W."/>
            <person name="Zhu Q."/>
            <person name="Hogenkamp D."/>
            <person name="Dixit R."/>
            <person name="Oppert B."/>
            <person name="Jiang H."/>
            <person name="Zou Z."/>
            <person name="Marshall J."/>
            <person name="Elpidina E."/>
            <person name="Vinokurov K."/>
            <person name="Oppert C."/>
            <person name="Zou Z."/>
            <person name="Evans J."/>
            <person name="Lu Z."/>
            <person name="Zhao P."/>
            <person name="Sumathipala N."/>
            <person name="Altincicek B."/>
            <person name="Vilcinskas A."/>
            <person name="Williams M."/>
            <person name="Hultmark D."/>
            <person name="Hetru C."/>
            <person name="Jiang H."/>
            <person name="Grimmelikhuijzen C.J."/>
            <person name="Hauser F."/>
            <person name="Cazzamali G."/>
            <person name="Williamson M."/>
            <person name="Park Y."/>
            <person name="Li B."/>
            <person name="Tanaka Y."/>
            <person name="Predel R."/>
            <person name="Neupert S."/>
            <person name="Schachtner J."/>
            <person name="Verleyen P."/>
            <person name="Raible F."/>
            <person name="Bork P."/>
            <person name="Friedrich M."/>
            <person name="Walden K.K."/>
            <person name="Robertson H.M."/>
            <person name="Angeli S."/>
            <person name="Foret S."/>
            <person name="Bucher G."/>
            <person name="Schuetz S."/>
            <person name="Maleszka R."/>
            <person name="Wimmer E.A."/>
            <person name="Beeman R.W."/>
            <person name="Lorenzen M."/>
            <person name="Tomoyasu Y."/>
            <person name="Miller S.C."/>
            <person name="Grossmann D."/>
            <person name="Bucher G."/>
        </authorList>
    </citation>
    <scope>NUCLEOTIDE SEQUENCE [LARGE SCALE GENOMIC DNA]</scope>
    <source>
        <strain evidence="3 4">Georgia GA2</strain>
    </source>
</reference>
<organism evidence="3 4">
    <name type="scientific">Tribolium castaneum</name>
    <name type="common">Red flour beetle</name>
    <dbReference type="NCBI Taxonomy" id="7070"/>
    <lineage>
        <taxon>Eukaryota</taxon>
        <taxon>Metazoa</taxon>
        <taxon>Ecdysozoa</taxon>
        <taxon>Arthropoda</taxon>
        <taxon>Hexapoda</taxon>
        <taxon>Insecta</taxon>
        <taxon>Pterygota</taxon>
        <taxon>Neoptera</taxon>
        <taxon>Endopterygota</taxon>
        <taxon>Coleoptera</taxon>
        <taxon>Polyphaga</taxon>
        <taxon>Cucujiformia</taxon>
        <taxon>Tenebrionidae</taxon>
        <taxon>Tenebrionidae incertae sedis</taxon>
        <taxon>Tribolium</taxon>
    </lineage>
</organism>
<sequence>NGKIAIRLAPAKGSENKALCEAILKQVDTVEAEIYRDTTAILIKDLDHEVNAEEIKAAISKALYGDNKIVDFIDINGLKKSVPGRALTAIAVLPAADAAKILDKKRIRIGWNMCRVNENLVPTRCYNCQGYGHTSKELKKETHRIATTRKWKWKFDKKEALQKILIQKLSGNSTDNWRMVTSIIEDACNRELKQIKSNNKFQQVHWWNSDIAEARKNCIAARRAMNRANKNRTRSTEESRVKYKETRKKLKKEIQKAKGMAWDKLVNDIERDIWGLGYKIVVGKLKKDLVAITEETTTALKKLFPVVPEIKWTKNNSTQEQSFTLEEIHAAAGKLNTGKAPGDDGILPEVVIAAVEAIPEIILAVMNKLIKDREFPKAWKTSKLVLIPKSNNKGEERKFRPICLTSCMGKLFEILIRDRIQKHAEENRLISDFQYGFRTGKSTKDAVKEVWSFAKLANEGSYGRKDYCALVALDIENAFNTARWNKIVEAMVRKGFDPYLVEIVQAYLQDRWVKTDNGKCIQMTCGIPQSSVLGPILWNIMYDAVLEIEMPVGVKMIAFADDLAVLTLGRTEEQLMDTTNKALGKAQMSLLLEPQPGPSWLETTPSQKEQMTEVLLQCDVIEPPLEPFAWADSTPLEMTKVVLQ</sequence>
<evidence type="ECO:0000313" key="4">
    <source>
        <dbReference type="Proteomes" id="UP000007266"/>
    </source>
</evidence>
<dbReference type="eggNOG" id="KOG1075">
    <property type="taxonomic scope" value="Eukaryota"/>
</dbReference>
<gene>
    <name evidence="3" type="primary">AUGUSTUS-3.0.2_35009</name>
    <name evidence="3" type="ORF">TcasGA2_TC035009</name>
</gene>
<proteinExistence type="predicted"/>
<dbReference type="InterPro" id="IPR000477">
    <property type="entry name" value="RT_dom"/>
</dbReference>
<keyword evidence="4" id="KW-1185">Reference proteome</keyword>
<dbReference type="InParanoid" id="A0A139W907"/>
<dbReference type="Proteomes" id="UP000007266">
    <property type="component" value="Unassembled WGS sequence"/>
</dbReference>
<feature type="domain" description="Reverse transcriptase" evidence="2">
    <location>
        <begin position="368"/>
        <end position="635"/>
    </location>
</feature>